<comment type="caution">
    <text evidence="7">The sequence shown here is derived from an EMBL/GenBank/DDBJ whole genome shotgun (WGS) entry which is preliminary data.</text>
</comment>
<dbReference type="PROSITE" id="PS50005">
    <property type="entry name" value="TPR"/>
    <property type="match status" value="1"/>
</dbReference>
<evidence type="ECO:0000313" key="7">
    <source>
        <dbReference type="EMBL" id="GGZ60551.1"/>
    </source>
</evidence>
<evidence type="ECO:0000256" key="2">
    <source>
        <dbReference type="PROSITE-ProRule" id="PRU00339"/>
    </source>
</evidence>
<sequence length="749" mass="81253">MPRLDFLAGAVLPLALSLLATPAFAVSPGVAPAAAAAQRGDVLATVKVLRKSDPAKALAIGEPVWAAATDKNAVVELGLELGDAAVAARNEAKAVEIGSALREHAVLTPEQQVRLLKALNGAIWSTKDAKRIAALEADLARLEKTLPADAANVPELWRQLAASYMKMQALDDASRVARLALSKVRKHPDLVEYNANQIIFITAAQQGRMPEAVAAMLEVERVGKALGKPEDPALLHNATGLFNYMQDWPKAVAYGERAVKAWDAKPKPGLARAEVLNNLGAAYMGAGQRERAEAVYREALASARANGQPVGVSLNNIADVLQQTGRQREALPLLAEAAAEFERDGSIPEAAIVYSNIGANHADLGQRAAAASAFARSLALFKQSDNVPRRLELYPRMIDNLDAQGRHREALALMREFKAANDDFVNVESKTRIGELESAVALARKEGELAQSERDRAAQQARLTALEAASQHQRLMGYGLIAALLLLGALALVKMRESRFRKRTNLELERRNAETLSQHRELEKLNATIRRQSEEDALTGLHNRRYAQDWCARLAATQAEARANGQRIEPVLVMLLDIDHFKRINDVHGHEAGDHALLHFSDVLRSCARGSDLLVRWGGEEFLWVCPNTSASEAAALFERVREQLRAQPLVRASGTVTLTVSAGVSLFPLWPGRVGDWSLSLRVADAALYRAKREGRDRWVGLGPGRMAAFDACQPEASIEALEAQGCLARLGNDGRVSHGERGDTLAH</sequence>
<dbReference type="Gene3D" id="1.25.40.10">
    <property type="entry name" value="Tetratricopeptide repeat domain"/>
    <property type="match status" value="2"/>
</dbReference>
<dbReference type="PROSITE" id="PS50887">
    <property type="entry name" value="GGDEF"/>
    <property type="match status" value="1"/>
</dbReference>
<proteinExistence type="predicted"/>
<dbReference type="EC" id="2.7.7.65" evidence="1"/>
<evidence type="ECO:0000256" key="3">
    <source>
        <dbReference type="SAM" id="Coils"/>
    </source>
</evidence>
<dbReference type="PANTHER" id="PTHR45138">
    <property type="entry name" value="REGULATORY COMPONENTS OF SENSORY TRANSDUCTION SYSTEM"/>
    <property type="match status" value="1"/>
</dbReference>
<gene>
    <name evidence="7" type="ORF">GCM10008101_13090</name>
</gene>
<feature type="coiled-coil region" evidence="3">
    <location>
        <begin position="442"/>
        <end position="469"/>
    </location>
</feature>
<dbReference type="InterPro" id="IPR000160">
    <property type="entry name" value="GGDEF_dom"/>
</dbReference>
<feature type="chain" id="PRO_5047164098" description="diguanylate cyclase" evidence="5">
    <location>
        <begin position="26"/>
        <end position="749"/>
    </location>
</feature>
<dbReference type="InterPro" id="IPR019734">
    <property type="entry name" value="TPR_rpt"/>
</dbReference>
<reference evidence="8" key="1">
    <citation type="journal article" date="2019" name="Int. J. Syst. Evol. Microbiol.">
        <title>The Global Catalogue of Microorganisms (GCM) 10K type strain sequencing project: providing services to taxonomists for standard genome sequencing and annotation.</title>
        <authorList>
            <consortium name="The Broad Institute Genomics Platform"/>
            <consortium name="The Broad Institute Genome Sequencing Center for Infectious Disease"/>
            <person name="Wu L."/>
            <person name="Ma J."/>
        </authorList>
    </citation>
    <scope>NUCLEOTIDE SEQUENCE [LARGE SCALE GENOMIC DNA]</scope>
    <source>
        <strain evidence="8">KCTC 22558</strain>
    </source>
</reference>
<keyword evidence="4" id="KW-1133">Transmembrane helix</keyword>
<dbReference type="InterPro" id="IPR029787">
    <property type="entry name" value="Nucleotide_cyclase"/>
</dbReference>
<feature type="domain" description="GGDEF" evidence="6">
    <location>
        <begin position="569"/>
        <end position="705"/>
    </location>
</feature>
<evidence type="ECO:0000259" key="6">
    <source>
        <dbReference type="PROSITE" id="PS50887"/>
    </source>
</evidence>
<organism evidence="7 8">
    <name type="scientific">Cognatilysobacter xinjiangensis</name>
    <dbReference type="NCBI Taxonomy" id="546892"/>
    <lineage>
        <taxon>Bacteria</taxon>
        <taxon>Pseudomonadati</taxon>
        <taxon>Pseudomonadota</taxon>
        <taxon>Gammaproteobacteria</taxon>
        <taxon>Lysobacterales</taxon>
        <taxon>Lysobacteraceae</taxon>
        <taxon>Cognatilysobacter</taxon>
    </lineage>
</organism>
<keyword evidence="4" id="KW-0812">Transmembrane</keyword>
<evidence type="ECO:0000256" key="1">
    <source>
        <dbReference type="ARBA" id="ARBA00012528"/>
    </source>
</evidence>
<dbReference type="RefSeq" id="WP_189447989.1">
    <property type="nucleotide sequence ID" value="NZ_BMXY01000001.1"/>
</dbReference>
<protein>
    <recommendedName>
        <fullName evidence="1">diguanylate cyclase</fullName>
        <ecNumber evidence="1">2.7.7.65</ecNumber>
    </recommendedName>
</protein>
<keyword evidence="2" id="KW-0802">TPR repeat</keyword>
<evidence type="ECO:0000313" key="8">
    <source>
        <dbReference type="Proteomes" id="UP000643403"/>
    </source>
</evidence>
<dbReference type="EMBL" id="BMXY01000001">
    <property type="protein sequence ID" value="GGZ60551.1"/>
    <property type="molecule type" value="Genomic_DNA"/>
</dbReference>
<dbReference type="NCBIfam" id="TIGR00254">
    <property type="entry name" value="GGDEF"/>
    <property type="match status" value="1"/>
</dbReference>
<dbReference type="InterPro" id="IPR011990">
    <property type="entry name" value="TPR-like_helical_dom_sf"/>
</dbReference>
<dbReference type="InterPro" id="IPR043128">
    <property type="entry name" value="Rev_trsase/Diguanyl_cyclase"/>
</dbReference>
<dbReference type="SUPFAM" id="SSF48452">
    <property type="entry name" value="TPR-like"/>
    <property type="match status" value="1"/>
</dbReference>
<keyword evidence="5" id="KW-0732">Signal</keyword>
<dbReference type="SUPFAM" id="SSF55073">
    <property type="entry name" value="Nucleotide cyclase"/>
    <property type="match status" value="1"/>
</dbReference>
<dbReference type="Pfam" id="PF13424">
    <property type="entry name" value="TPR_12"/>
    <property type="match status" value="1"/>
</dbReference>
<dbReference type="CDD" id="cd01949">
    <property type="entry name" value="GGDEF"/>
    <property type="match status" value="1"/>
</dbReference>
<dbReference type="SMART" id="SM00267">
    <property type="entry name" value="GGDEF"/>
    <property type="match status" value="1"/>
</dbReference>
<keyword evidence="4" id="KW-0472">Membrane</keyword>
<dbReference type="PANTHER" id="PTHR45138:SF24">
    <property type="entry name" value="DIGUANYLATE CYCLASE DGCC-RELATED"/>
    <property type="match status" value="1"/>
</dbReference>
<keyword evidence="8" id="KW-1185">Reference proteome</keyword>
<dbReference type="Gene3D" id="3.30.70.270">
    <property type="match status" value="1"/>
</dbReference>
<accession>A0ABQ3BY30</accession>
<evidence type="ECO:0000256" key="5">
    <source>
        <dbReference type="SAM" id="SignalP"/>
    </source>
</evidence>
<feature type="repeat" description="TPR" evidence="2">
    <location>
        <begin position="273"/>
        <end position="306"/>
    </location>
</feature>
<feature type="signal peptide" evidence="5">
    <location>
        <begin position="1"/>
        <end position="25"/>
    </location>
</feature>
<keyword evidence="3" id="KW-0175">Coiled coil</keyword>
<name>A0ABQ3BY30_9GAMM</name>
<dbReference type="Pfam" id="PF00990">
    <property type="entry name" value="GGDEF"/>
    <property type="match status" value="1"/>
</dbReference>
<dbReference type="Proteomes" id="UP000643403">
    <property type="component" value="Unassembled WGS sequence"/>
</dbReference>
<dbReference type="SMART" id="SM00028">
    <property type="entry name" value="TPR"/>
    <property type="match status" value="4"/>
</dbReference>
<feature type="transmembrane region" description="Helical" evidence="4">
    <location>
        <begin position="475"/>
        <end position="493"/>
    </location>
</feature>
<evidence type="ECO:0000256" key="4">
    <source>
        <dbReference type="SAM" id="Phobius"/>
    </source>
</evidence>
<dbReference type="InterPro" id="IPR050469">
    <property type="entry name" value="Diguanylate_Cyclase"/>
</dbReference>